<reference evidence="1 2" key="1">
    <citation type="journal article" date="2019" name="Sci. Rep.">
        <title>Orb-weaving spider Araneus ventricosus genome elucidates the spidroin gene catalogue.</title>
        <authorList>
            <person name="Kono N."/>
            <person name="Nakamura H."/>
            <person name="Ohtoshi R."/>
            <person name="Moran D.A.P."/>
            <person name="Shinohara A."/>
            <person name="Yoshida Y."/>
            <person name="Fujiwara M."/>
            <person name="Mori M."/>
            <person name="Tomita M."/>
            <person name="Arakawa K."/>
        </authorList>
    </citation>
    <scope>NUCLEOTIDE SEQUENCE [LARGE SCALE GENOMIC DNA]</scope>
</reference>
<accession>A0A4Y2KG61</accession>
<evidence type="ECO:0000313" key="1">
    <source>
        <dbReference type="EMBL" id="GBN00900.1"/>
    </source>
</evidence>
<gene>
    <name evidence="1" type="ORF">AVEN_274078_1</name>
</gene>
<dbReference type="Proteomes" id="UP000499080">
    <property type="component" value="Unassembled WGS sequence"/>
</dbReference>
<keyword evidence="2" id="KW-1185">Reference proteome</keyword>
<evidence type="ECO:0000313" key="2">
    <source>
        <dbReference type="Proteomes" id="UP000499080"/>
    </source>
</evidence>
<protein>
    <submittedName>
        <fullName evidence="1">Uncharacterized protein</fullName>
    </submittedName>
</protein>
<dbReference type="EMBL" id="BGPR01004560">
    <property type="protein sequence ID" value="GBN00900.1"/>
    <property type="molecule type" value="Genomic_DNA"/>
</dbReference>
<proteinExistence type="predicted"/>
<dbReference type="AlphaFoldDB" id="A0A4Y2KG61"/>
<comment type="caution">
    <text evidence="1">The sequence shown here is derived from an EMBL/GenBank/DDBJ whole genome shotgun (WGS) entry which is preliminary data.</text>
</comment>
<name>A0A4Y2KG61_ARAVE</name>
<organism evidence="1 2">
    <name type="scientific">Araneus ventricosus</name>
    <name type="common">Orbweaver spider</name>
    <name type="synonym">Epeira ventricosa</name>
    <dbReference type="NCBI Taxonomy" id="182803"/>
    <lineage>
        <taxon>Eukaryota</taxon>
        <taxon>Metazoa</taxon>
        <taxon>Ecdysozoa</taxon>
        <taxon>Arthropoda</taxon>
        <taxon>Chelicerata</taxon>
        <taxon>Arachnida</taxon>
        <taxon>Araneae</taxon>
        <taxon>Araneomorphae</taxon>
        <taxon>Entelegynae</taxon>
        <taxon>Araneoidea</taxon>
        <taxon>Araneidae</taxon>
        <taxon>Araneus</taxon>
    </lineage>
</organism>
<sequence>MLNGCDISAKYDGTDGNEANHSALVDLRRTVLLMQDGIHDGCDKSVNYHGTDGNEANHNTLIDLCRTVLLMQDGEKYHRTGHVFIFWEEYFNSRVTPMDFPLATVKSKDYGIRRILISEMSSCKDA</sequence>